<dbReference type="InterPro" id="IPR054388">
    <property type="entry name" value="Tle1-like_C"/>
</dbReference>
<accession>A0ABS0VGK7</accession>
<dbReference type="Pfam" id="PF09994">
    <property type="entry name" value="T6SS_Tle1-like_cat"/>
    <property type="match status" value="2"/>
</dbReference>
<keyword evidence="1" id="KW-0472">Membrane</keyword>
<dbReference type="EMBL" id="JAEILD010000082">
    <property type="protein sequence ID" value="MBI6650656.1"/>
    <property type="molecule type" value="Genomic_DNA"/>
</dbReference>
<dbReference type="Pfam" id="PF22137">
    <property type="entry name" value="T6SS_Tle1-like_C"/>
    <property type="match status" value="2"/>
</dbReference>
<name>A0ABS0VGK7_PSEVE</name>
<evidence type="ECO:0000259" key="3">
    <source>
        <dbReference type="Pfam" id="PF22137"/>
    </source>
</evidence>
<protein>
    <submittedName>
        <fullName evidence="4">DUF2235 domain-containing protein</fullName>
    </submittedName>
</protein>
<evidence type="ECO:0000313" key="5">
    <source>
        <dbReference type="Proteomes" id="UP000614123"/>
    </source>
</evidence>
<feature type="domain" description="T6SS Phospholipase effector Tle1-like C-terminal" evidence="3">
    <location>
        <begin position="537"/>
        <end position="751"/>
    </location>
</feature>
<dbReference type="PANTHER" id="PTHR33840">
    <property type="match status" value="1"/>
</dbReference>
<comment type="caution">
    <text evidence="4">The sequence shown here is derived from an EMBL/GenBank/DDBJ whole genome shotgun (WGS) entry which is preliminary data.</text>
</comment>
<evidence type="ECO:0000256" key="1">
    <source>
        <dbReference type="SAM" id="Phobius"/>
    </source>
</evidence>
<keyword evidence="1" id="KW-0812">Transmembrane</keyword>
<proteinExistence type="predicted"/>
<evidence type="ECO:0000313" key="4">
    <source>
        <dbReference type="EMBL" id="MBI6650656.1"/>
    </source>
</evidence>
<gene>
    <name evidence="4" type="ORF">YA0849_16785</name>
</gene>
<feature type="domain" description="T6SS Phospholipase effector Tle1-like catalytic" evidence="2">
    <location>
        <begin position="258"/>
        <end position="366"/>
    </location>
</feature>
<reference evidence="4 5" key="1">
    <citation type="submission" date="2020-12" db="EMBL/GenBank/DDBJ databases">
        <title>Comparative genomic insights into the epidemiology and virulence of plant pathogenic Pseudomonads from Turkey.</title>
        <authorList>
            <person name="Dillon M."/>
            <person name="Ruiz-Bedoya T."/>
            <person name="Bendalovic-Torma C."/>
            <person name="Guttman K.M."/>
            <person name="Kwak H."/>
            <person name="Middleton M.A."/>
            <person name="Wang P.W."/>
            <person name="Horuz S."/>
            <person name="Aysan Y."/>
            <person name="Guttman D.S."/>
        </authorList>
    </citation>
    <scope>NUCLEOTIDE SEQUENCE [LARGE SCALE GENOMIC DNA]</scope>
    <source>
        <strain evidence="4 5">S4_EA_3a</strain>
    </source>
</reference>
<dbReference type="PANTHER" id="PTHR33840:SF1">
    <property type="entry name" value="TLE1 PHOSPHOLIPASE DOMAIN-CONTAINING PROTEIN"/>
    <property type="match status" value="1"/>
</dbReference>
<keyword evidence="5" id="KW-1185">Reference proteome</keyword>
<dbReference type="RefSeq" id="WP_104903041.1">
    <property type="nucleotide sequence ID" value="NZ_JAEILD010000082.1"/>
</dbReference>
<dbReference type="InterPro" id="IPR018712">
    <property type="entry name" value="Tle1-like_cat"/>
</dbReference>
<feature type="transmembrane region" description="Helical" evidence="1">
    <location>
        <begin position="668"/>
        <end position="692"/>
    </location>
</feature>
<keyword evidence="1" id="KW-1133">Transmembrane helix</keyword>
<organism evidence="4 5">
    <name type="scientific">Pseudomonas veronii</name>
    <dbReference type="NCBI Taxonomy" id="76761"/>
    <lineage>
        <taxon>Bacteria</taxon>
        <taxon>Pseudomonadati</taxon>
        <taxon>Pseudomonadota</taxon>
        <taxon>Gammaproteobacteria</taxon>
        <taxon>Pseudomonadales</taxon>
        <taxon>Pseudomonadaceae</taxon>
        <taxon>Pseudomonas</taxon>
    </lineage>
</organism>
<evidence type="ECO:0000259" key="2">
    <source>
        <dbReference type="Pfam" id="PF09994"/>
    </source>
</evidence>
<feature type="domain" description="T6SS Phospholipase effector Tle1-like catalytic" evidence="2">
    <location>
        <begin position="67"/>
        <end position="236"/>
    </location>
</feature>
<dbReference type="Proteomes" id="UP000614123">
    <property type="component" value="Unassembled WGS sequence"/>
</dbReference>
<feature type="domain" description="T6SS Phospholipase effector Tle1-like C-terminal" evidence="3">
    <location>
        <begin position="423"/>
        <end position="517"/>
    </location>
</feature>
<sequence>MSEMKKISKAAAWAPPGFPSEGRLPCDITKVVANYEMQTAEENRFRQLVNRNGRKQYFECCHSLHISLFFDGTNNNDNNDTKKKHPSNVAKLFHAALRGEAAEKNGYFSYYMPGVGTAFPEIGELDYSEGGLKYATGGEDRINWALVSLAHALKSALADQDVSNAERKRAVEAMSTWKAPLMSGLGLGNRRRTMSQLLEPLQALVELAKPRVLAVKLYVYGFSRGAAEARTFVTWLSQLFDTPTGAEQPLQCLIGLPVSVEFLGLLDTVASVGIAHAAPFFAGHMDWADDTQLIPDAQRFPGLVKCCRHFVAGFEQRSCFPLDSIRNEDGQYPDNTYEVVYPGVHSDVGGGYPQNDQGKARGGTQELVSQVVLHDLYAVAFAAGAPLQVPELVLPKTLQLEKSWRVMSEANITEFDIDRLVSERFNAWRKTLPGINADEPTHDSPWLYQPLRLNAPVEDVLADQLGWITGWRIGRFANDRDGGNDSYKHQPFFSQARETTTYQASEERKAYDQHKKNLANLRLKTPEAATNYPGPPIYEPQVDQTQLSQAAAEFKSDYLGQKREQSSLAGTITDVLLRDAIYLLNSDDETQDHAAIKAAGEQRCKLLFRDARGTPSADPQMALLVALFDDQIHDSRAWFMHDALKTREMWAGYFFYRMTYFGNDNSRYLSPVVVAGRVLGVAMIAGATVYGIKRKGVAGGLGGLAVGIGGPTIGYQVIDKARGVALPFLAGAEKLLQPTAHVGQVAAELKRQIALDDYRQRIERTSAMLREAGSLFELEREVV</sequence>